<comment type="caution">
    <text evidence="3">The sequence shown here is derived from an EMBL/GenBank/DDBJ whole genome shotgun (WGS) entry which is preliminary data.</text>
</comment>
<evidence type="ECO:0000256" key="1">
    <source>
        <dbReference type="SAM" id="MobiDB-lite"/>
    </source>
</evidence>
<reference evidence="3 4" key="1">
    <citation type="submission" date="2024-06" db="EMBL/GenBank/DDBJ databases">
        <title>The Natural Products Discovery Center: Release of the First 8490 Sequenced Strains for Exploring Actinobacteria Biosynthetic Diversity.</title>
        <authorList>
            <person name="Kalkreuter E."/>
            <person name="Kautsar S.A."/>
            <person name="Yang D."/>
            <person name="Bader C.D."/>
            <person name="Teijaro C.N."/>
            <person name="Fluegel L."/>
            <person name="Davis C.M."/>
            <person name="Simpson J.R."/>
            <person name="Lauterbach L."/>
            <person name="Steele A.D."/>
            <person name="Gui C."/>
            <person name="Meng S."/>
            <person name="Li G."/>
            <person name="Viehrig K."/>
            <person name="Ye F."/>
            <person name="Su P."/>
            <person name="Kiefer A.F."/>
            <person name="Nichols A."/>
            <person name="Cepeda A.J."/>
            <person name="Yan W."/>
            <person name="Fan B."/>
            <person name="Jiang Y."/>
            <person name="Adhikari A."/>
            <person name="Zheng C.-J."/>
            <person name="Schuster L."/>
            <person name="Cowan T.M."/>
            <person name="Smanski M.J."/>
            <person name="Chevrette M.G."/>
            <person name="De Carvalho L.P.S."/>
            <person name="Shen B."/>
        </authorList>
    </citation>
    <scope>NUCLEOTIDE SEQUENCE [LARGE SCALE GENOMIC DNA]</scope>
    <source>
        <strain evidence="3 4">NPDC005137</strain>
    </source>
</reference>
<evidence type="ECO:0000313" key="4">
    <source>
        <dbReference type="Proteomes" id="UP001550044"/>
    </source>
</evidence>
<dbReference type="RefSeq" id="WP_356674463.1">
    <property type="nucleotide sequence ID" value="NZ_JBEXEF010000184.1"/>
</dbReference>
<organism evidence="3 4">
    <name type="scientific">Streptomyces sp. 900116325</name>
    <dbReference type="NCBI Taxonomy" id="3154295"/>
    <lineage>
        <taxon>Bacteria</taxon>
        <taxon>Bacillati</taxon>
        <taxon>Actinomycetota</taxon>
        <taxon>Actinomycetes</taxon>
        <taxon>Kitasatosporales</taxon>
        <taxon>Streptomycetaceae</taxon>
        <taxon>Streptomyces</taxon>
    </lineage>
</organism>
<evidence type="ECO:0000256" key="2">
    <source>
        <dbReference type="SAM" id="SignalP"/>
    </source>
</evidence>
<proteinExistence type="predicted"/>
<feature type="compositionally biased region" description="Low complexity" evidence="1">
    <location>
        <begin position="40"/>
        <end position="53"/>
    </location>
</feature>
<dbReference type="EMBL" id="JBEXIP010000001">
    <property type="protein sequence ID" value="MET8431449.1"/>
    <property type="molecule type" value="Genomic_DNA"/>
</dbReference>
<keyword evidence="2" id="KW-0732">Signal</keyword>
<feature type="region of interest" description="Disordered" evidence="1">
    <location>
        <begin position="24"/>
        <end position="107"/>
    </location>
</feature>
<sequence length="260" mass="26334">MNTRTAVVAATATAALCLAAVSCGPSGGGSSHGKDGGGPSSPSSAKPAGDDASSPPPPTSPSTLPASSGKVLTEAELTEAALATGDVTDYEVTPLQGSQDTGTERAENQACRPLAAVIDGAPEPAPTATVFRTVVDGSEEGKDDQTVVTEILTSHPKGGAQQVLRDVRDAVQACAGGFRTSSDEGPSTYSKVDLLDAPRVGEESIAYQVTGNIEGDKVPLVFQLVRRGSTVVTFYVADFVDATPPELPAEVVTAQLAKLP</sequence>
<keyword evidence="4" id="KW-1185">Reference proteome</keyword>
<accession>A0ABV2U1Z0</accession>
<evidence type="ECO:0008006" key="5">
    <source>
        <dbReference type="Google" id="ProtNLM"/>
    </source>
</evidence>
<name>A0ABV2U1Z0_9ACTN</name>
<dbReference type="PROSITE" id="PS51257">
    <property type="entry name" value="PROKAR_LIPOPROTEIN"/>
    <property type="match status" value="1"/>
</dbReference>
<feature type="signal peptide" evidence="2">
    <location>
        <begin position="1"/>
        <end position="19"/>
    </location>
</feature>
<feature type="compositionally biased region" description="Low complexity" evidence="1">
    <location>
        <begin position="61"/>
        <end position="84"/>
    </location>
</feature>
<protein>
    <recommendedName>
        <fullName evidence="5">PknH-like protein</fullName>
    </recommendedName>
</protein>
<evidence type="ECO:0000313" key="3">
    <source>
        <dbReference type="EMBL" id="MET8431449.1"/>
    </source>
</evidence>
<feature type="chain" id="PRO_5046121826" description="PknH-like protein" evidence="2">
    <location>
        <begin position="20"/>
        <end position="260"/>
    </location>
</feature>
<gene>
    <name evidence="3" type="ORF">ABZV61_01375</name>
</gene>
<dbReference type="Proteomes" id="UP001550044">
    <property type="component" value="Unassembled WGS sequence"/>
</dbReference>
<feature type="compositionally biased region" description="Gly residues" evidence="1">
    <location>
        <begin position="25"/>
        <end position="39"/>
    </location>
</feature>